<protein>
    <recommendedName>
        <fullName evidence="13">G-protein coupled receptors family 3 profile domain-containing protein</fullName>
    </recommendedName>
</protein>
<feature type="transmembrane region" description="Helical" evidence="11">
    <location>
        <begin position="636"/>
        <end position="656"/>
    </location>
</feature>
<dbReference type="PRINTS" id="PR00592">
    <property type="entry name" value="CASENSINGR"/>
</dbReference>
<keyword evidence="9" id="KW-0325">Glycoprotein</keyword>
<evidence type="ECO:0000256" key="5">
    <source>
        <dbReference type="ARBA" id="ARBA00022989"/>
    </source>
</evidence>
<dbReference type="InterPro" id="IPR001828">
    <property type="entry name" value="ANF_lig-bd_rcpt"/>
</dbReference>
<organism evidence="14 15">
    <name type="scientific">Pygocentrus nattereri</name>
    <name type="common">Red-bellied piranha</name>
    <dbReference type="NCBI Taxonomy" id="42514"/>
    <lineage>
        <taxon>Eukaryota</taxon>
        <taxon>Metazoa</taxon>
        <taxon>Chordata</taxon>
        <taxon>Craniata</taxon>
        <taxon>Vertebrata</taxon>
        <taxon>Euteleostomi</taxon>
        <taxon>Actinopterygii</taxon>
        <taxon>Neopterygii</taxon>
        <taxon>Teleostei</taxon>
        <taxon>Ostariophysi</taxon>
        <taxon>Characiformes</taxon>
        <taxon>Characoidei</taxon>
        <taxon>Pygocentrus</taxon>
    </lineage>
</organism>
<dbReference type="Pfam" id="PF00003">
    <property type="entry name" value="7tm_3"/>
    <property type="match status" value="1"/>
</dbReference>
<comment type="subcellular location">
    <subcellularLocation>
        <location evidence="1">Cell membrane</location>
        <topology evidence="1">Multi-pass membrane protein</topology>
    </subcellularLocation>
</comment>
<dbReference type="SUPFAM" id="SSF53822">
    <property type="entry name" value="Periplasmic binding protein-like I"/>
    <property type="match status" value="1"/>
</dbReference>
<feature type="signal peptide" evidence="12">
    <location>
        <begin position="1"/>
        <end position="20"/>
    </location>
</feature>
<dbReference type="GO" id="GO:0005886">
    <property type="term" value="C:plasma membrane"/>
    <property type="evidence" value="ECO:0007669"/>
    <property type="project" value="UniProtKB-SubCell"/>
</dbReference>
<evidence type="ECO:0000256" key="7">
    <source>
        <dbReference type="ARBA" id="ARBA00023136"/>
    </source>
</evidence>
<dbReference type="PROSITE" id="PS00981">
    <property type="entry name" value="G_PROTEIN_RECEP_F3_3"/>
    <property type="match status" value="1"/>
</dbReference>
<evidence type="ECO:0000256" key="11">
    <source>
        <dbReference type="SAM" id="Phobius"/>
    </source>
</evidence>
<reference evidence="14" key="2">
    <citation type="submission" date="2025-08" db="UniProtKB">
        <authorList>
            <consortium name="Ensembl"/>
        </authorList>
    </citation>
    <scope>IDENTIFICATION</scope>
</reference>
<dbReference type="Pfam" id="PF01094">
    <property type="entry name" value="ANF_receptor"/>
    <property type="match status" value="1"/>
</dbReference>
<feature type="domain" description="G-protein coupled receptors family 3 profile" evidence="13">
    <location>
        <begin position="442"/>
        <end position="706"/>
    </location>
</feature>
<keyword evidence="7 11" id="KW-0472">Membrane</keyword>
<evidence type="ECO:0000256" key="6">
    <source>
        <dbReference type="ARBA" id="ARBA00023040"/>
    </source>
</evidence>
<feature type="chain" id="PRO_5043769668" description="G-protein coupled receptors family 3 profile domain-containing protein" evidence="12">
    <location>
        <begin position="21"/>
        <end position="709"/>
    </location>
</feature>
<sequence>MESLFTLLQVVMTIVNFSRANETCSLQGESADPQLSKDGHIIIGGIFPFHSNWEISDLSFTVKPNPPKCRSLDFRAFQYSQSLIFAIEEINNSSSLLPGVSLGYKIFDSCSSATMGVRMAMALVNGNEKTVLNEHCTKPISHYATCNCLSDKRKYPSFLRTIPSDYYQSRALAEMVKHFGWTWVGAIRRDDDYGNSGMATFTEAAEQLGICLEYSLPFLRTYSQEKVLKIIQQIKSSTSKVIVGFLDNWDLEILLHVFFEHNITGYQWVGTEAWIFDPVLAALDKHNILQGAIGLAIPKTTVTGLKDFILDIHPLKSAGSAIFTQFWEALFKCKHNMQNDTKDTTMCTGKENVSEVQNTFTDMSLMPIFSNVYKGVYAVAHTLHKLLHCTKKCSTLKQQMNIFLYHRYSIKCKQCNEDLWSNPRKDKCVKKEIEFLSYEETMGILITIVSIIGAIMTLTILIIFFRYKNTPIVKVNNSELSFLLLFSLTLCFLCSLTFIGRPSEWSCVLRHTAFGITFVLCISCVLGKTIVVLMAFRATLPGSNVMKWFGPPQQRLSVLAFTLIQVLICVLWLTTSPPLPFKNLKRYKEKIILECQLGSAIGFWAVLGYIGFLALLCFVLAFLARKLPDKFNEAKFITFSMLIFCAVWITFIPAYVSSPGKFTVAVEVFAILASSFGLLFCIFLPKCYIILLKPEKNTKKQMMGKVKST</sequence>
<evidence type="ECO:0000256" key="12">
    <source>
        <dbReference type="SAM" id="SignalP"/>
    </source>
</evidence>
<evidence type="ECO:0000313" key="15">
    <source>
        <dbReference type="Proteomes" id="UP001501920"/>
    </source>
</evidence>
<accession>A0A3B4CIL9</accession>
<evidence type="ECO:0000256" key="2">
    <source>
        <dbReference type="ARBA" id="ARBA00022475"/>
    </source>
</evidence>
<reference evidence="14" key="3">
    <citation type="submission" date="2025-09" db="UniProtKB">
        <authorList>
            <consortium name="Ensembl"/>
        </authorList>
    </citation>
    <scope>IDENTIFICATION</scope>
</reference>
<dbReference type="CDD" id="cd15283">
    <property type="entry name" value="7tmC_V2R_pheromone"/>
    <property type="match status" value="1"/>
</dbReference>
<feature type="transmembrane region" description="Helical" evidence="11">
    <location>
        <begin position="601"/>
        <end position="624"/>
    </location>
</feature>
<dbReference type="FunFam" id="3.40.50.2300:FF:000016">
    <property type="entry name" value="Taste 1 receptor member 2"/>
    <property type="match status" value="1"/>
</dbReference>
<dbReference type="InterPro" id="IPR028082">
    <property type="entry name" value="Peripla_BP_I"/>
</dbReference>
<feature type="transmembrane region" description="Helical" evidence="11">
    <location>
        <begin position="479"/>
        <end position="500"/>
    </location>
</feature>
<dbReference type="InterPro" id="IPR017978">
    <property type="entry name" value="GPCR_3_C"/>
</dbReference>
<dbReference type="InterPro" id="IPR000068">
    <property type="entry name" value="GPCR_3_Ca_sens_rcpt-rel"/>
</dbReference>
<keyword evidence="3 11" id="KW-0812">Transmembrane</keyword>
<evidence type="ECO:0000256" key="4">
    <source>
        <dbReference type="ARBA" id="ARBA00022729"/>
    </source>
</evidence>
<dbReference type="GO" id="GO:0004930">
    <property type="term" value="F:G protein-coupled receptor activity"/>
    <property type="evidence" value="ECO:0007669"/>
    <property type="project" value="UniProtKB-KW"/>
</dbReference>
<dbReference type="PROSITE" id="PS50259">
    <property type="entry name" value="G_PROTEIN_RECEP_F3_4"/>
    <property type="match status" value="1"/>
</dbReference>
<dbReference type="GeneTree" id="ENSGT01050000244874"/>
<evidence type="ECO:0000256" key="8">
    <source>
        <dbReference type="ARBA" id="ARBA00023170"/>
    </source>
</evidence>
<keyword evidence="2" id="KW-1003">Cell membrane</keyword>
<keyword evidence="6" id="KW-0297">G-protein coupled receptor</keyword>
<feature type="transmembrane region" description="Helical" evidence="11">
    <location>
        <begin position="442"/>
        <end position="467"/>
    </location>
</feature>
<feature type="transmembrane region" description="Helical" evidence="11">
    <location>
        <begin position="668"/>
        <end position="692"/>
    </location>
</feature>
<keyword evidence="8" id="KW-0675">Receptor</keyword>
<dbReference type="InterPro" id="IPR017979">
    <property type="entry name" value="GPCR_3_CS"/>
</dbReference>
<keyword evidence="5 11" id="KW-1133">Transmembrane helix</keyword>
<dbReference type="PRINTS" id="PR00248">
    <property type="entry name" value="GPCRMGR"/>
</dbReference>
<dbReference type="AlphaFoldDB" id="A0A3B4CIL9"/>
<keyword evidence="4 12" id="KW-0732">Signal</keyword>
<evidence type="ECO:0000313" key="14">
    <source>
        <dbReference type="Ensembl" id="ENSPNAP00000011268.2"/>
    </source>
</evidence>
<keyword evidence="15" id="KW-1185">Reference proteome</keyword>
<evidence type="ECO:0000256" key="9">
    <source>
        <dbReference type="ARBA" id="ARBA00023180"/>
    </source>
</evidence>
<dbReference type="Ensembl" id="ENSPNAT00000036066.2">
    <property type="protein sequence ID" value="ENSPNAP00000011268.2"/>
    <property type="gene ID" value="ENSPNAG00000017007.2"/>
</dbReference>
<evidence type="ECO:0000256" key="1">
    <source>
        <dbReference type="ARBA" id="ARBA00004651"/>
    </source>
</evidence>
<evidence type="ECO:0000259" key="13">
    <source>
        <dbReference type="PROSITE" id="PS50259"/>
    </source>
</evidence>
<dbReference type="InterPro" id="IPR000337">
    <property type="entry name" value="GPCR_3"/>
</dbReference>
<dbReference type="PANTHER" id="PTHR24061">
    <property type="entry name" value="CALCIUM-SENSING RECEPTOR-RELATED"/>
    <property type="match status" value="1"/>
</dbReference>
<proteinExistence type="predicted"/>
<feature type="transmembrane region" description="Helical" evidence="11">
    <location>
        <begin position="556"/>
        <end position="574"/>
    </location>
</feature>
<evidence type="ECO:0000256" key="10">
    <source>
        <dbReference type="ARBA" id="ARBA00023224"/>
    </source>
</evidence>
<dbReference type="Gene3D" id="3.40.50.2300">
    <property type="match status" value="2"/>
</dbReference>
<feature type="transmembrane region" description="Helical" evidence="11">
    <location>
        <begin position="512"/>
        <end position="536"/>
    </location>
</feature>
<reference evidence="14 15" key="1">
    <citation type="submission" date="2020-10" db="EMBL/GenBank/DDBJ databases">
        <title>Pygocentrus nattereri (red-bellied piranha) genome, fPygNat1, primary haplotype.</title>
        <authorList>
            <person name="Myers G."/>
            <person name="Meyer A."/>
            <person name="Karagic N."/>
            <person name="Pippel M."/>
            <person name="Winkler S."/>
            <person name="Tracey A."/>
            <person name="Wood J."/>
            <person name="Formenti G."/>
            <person name="Howe K."/>
            <person name="Fedrigo O."/>
            <person name="Jarvis E.D."/>
        </authorList>
    </citation>
    <scope>NUCLEOTIDE SEQUENCE [LARGE SCALE GENOMIC DNA]</scope>
</reference>
<dbReference type="Proteomes" id="UP001501920">
    <property type="component" value="Chromosome 7"/>
</dbReference>
<keyword evidence="10" id="KW-0807">Transducer</keyword>
<name>A0A3B4CIL9_PYGNA</name>
<evidence type="ECO:0000256" key="3">
    <source>
        <dbReference type="ARBA" id="ARBA00022692"/>
    </source>
</evidence>
<dbReference type="PANTHER" id="PTHR24061:SF528">
    <property type="entry name" value="C-FAMILY ODORANT RECEPTOR OLFCD2-RELATED"/>
    <property type="match status" value="1"/>
</dbReference>